<dbReference type="PANTHER" id="PTHR13800">
    <property type="entry name" value="TRANSIENT RECEPTOR POTENTIAL CATION CHANNEL, SUBFAMILY M, MEMBER 6"/>
    <property type="match status" value="1"/>
</dbReference>
<evidence type="ECO:0000313" key="1">
    <source>
        <dbReference type="EMBL" id="KAH3781600.1"/>
    </source>
</evidence>
<organism evidence="1 2">
    <name type="scientific">Dreissena polymorpha</name>
    <name type="common">Zebra mussel</name>
    <name type="synonym">Mytilus polymorpha</name>
    <dbReference type="NCBI Taxonomy" id="45954"/>
    <lineage>
        <taxon>Eukaryota</taxon>
        <taxon>Metazoa</taxon>
        <taxon>Spiralia</taxon>
        <taxon>Lophotrochozoa</taxon>
        <taxon>Mollusca</taxon>
        <taxon>Bivalvia</taxon>
        <taxon>Autobranchia</taxon>
        <taxon>Heteroconchia</taxon>
        <taxon>Euheterodonta</taxon>
        <taxon>Imparidentia</taxon>
        <taxon>Neoheterodontei</taxon>
        <taxon>Myida</taxon>
        <taxon>Dreissenoidea</taxon>
        <taxon>Dreissenidae</taxon>
        <taxon>Dreissena</taxon>
    </lineage>
</organism>
<dbReference type="EMBL" id="JAIWYP010000008">
    <property type="protein sequence ID" value="KAH3781600.1"/>
    <property type="molecule type" value="Genomic_DNA"/>
</dbReference>
<name>A0A9D4EKR0_DREPO</name>
<keyword evidence="2" id="KW-1185">Reference proteome</keyword>
<gene>
    <name evidence="1" type="ORF">DPMN_159499</name>
</gene>
<proteinExistence type="predicted"/>
<dbReference type="GO" id="GO:0099604">
    <property type="term" value="F:ligand-gated calcium channel activity"/>
    <property type="evidence" value="ECO:0007669"/>
    <property type="project" value="TreeGrafter"/>
</dbReference>
<dbReference type="GO" id="GO:0005886">
    <property type="term" value="C:plasma membrane"/>
    <property type="evidence" value="ECO:0007669"/>
    <property type="project" value="TreeGrafter"/>
</dbReference>
<reference evidence="1" key="2">
    <citation type="submission" date="2020-11" db="EMBL/GenBank/DDBJ databases">
        <authorList>
            <person name="McCartney M.A."/>
            <person name="Auch B."/>
            <person name="Kono T."/>
            <person name="Mallez S."/>
            <person name="Becker A."/>
            <person name="Gohl D.M."/>
            <person name="Silverstein K.A.T."/>
            <person name="Koren S."/>
            <person name="Bechman K.B."/>
            <person name="Herman A."/>
            <person name="Abrahante J.E."/>
            <person name="Garbe J."/>
        </authorList>
    </citation>
    <scope>NUCLEOTIDE SEQUENCE</scope>
    <source>
        <strain evidence="1">Duluth1</strain>
        <tissue evidence="1">Whole animal</tissue>
    </source>
</reference>
<dbReference type="InterPro" id="IPR050927">
    <property type="entry name" value="TRPM"/>
</dbReference>
<reference evidence="1" key="1">
    <citation type="journal article" date="2019" name="bioRxiv">
        <title>The Genome of the Zebra Mussel, Dreissena polymorpha: A Resource for Invasive Species Research.</title>
        <authorList>
            <person name="McCartney M.A."/>
            <person name="Auch B."/>
            <person name="Kono T."/>
            <person name="Mallez S."/>
            <person name="Zhang Y."/>
            <person name="Obille A."/>
            <person name="Becker A."/>
            <person name="Abrahante J.E."/>
            <person name="Garbe J."/>
            <person name="Badalamenti J.P."/>
            <person name="Herman A."/>
            <person name="Mangelson H."/>
            <person name="Liachko I."/>
            <person name="Sullivan S."/>
            <person name="Sone E.D."/>
            <person name="Koren S."/>
            <person name="Silverstein K.A.T."/>
            <person name="Beckman K.B."/>
            <person name="Gohl D.M."/>
        </authorList>
    </citation>
    <scope>NUCLEOTIDE SEQUENCE</scope>
    <source>
        <strain evidence="1">Duluth1</strain>
        <tissue evidence="1">Whole animal</tissue>
    </source>
</reference>
<accession>A0A9D4EKR0</accession>
<sequence>MLIIIIHHKSQFVVTSFRLTNAKVNVIASDLWKFQRYALIENFKNRLTLPPPLTFINLTFIFLKYVYRKCYAKCKECYHPEVRAGKKGMCP</sequence>
<dbReference type="Proteomes" id="UP000828390">
    <property type="component" value="Unassembled WGS sequence"/>
</dbReference>
<dbReference type="PANTHER" id="PTHR13800:SF12">
    <property type="entry name" value="TRANSIENT RECEPTOR POTENTIAL CATION CHANNEL SUBFAMILY M MEMBER-LIKE 2"/>
    <property type="match status" value="1"/>
</dbReference>
<comment type="caution">
    <text evidence="1">The sequence shown here is derived from an EMBL/GenBank/DDBJ whole genome shotgun (WGS) entry which is preliminary data.</text>
</comment>
<evidence type="ECO:0000313" key="2">
    <source>
        <dbReference type="Proteomes" id="UP000828390"/>
    </source>
</evidence>
<protein>
    <submittedName>
        <fullName evidence="1">Uncharacterized protein</fullName>
    </submittedName>
</protein>
<dbReference type="AlphaFoldDB" id="A0A9D4EKR0"/>